<keyword evidence="3" id="KW-1185">Reference proteome</keyword>
<feature type="transmembrane region" description="Helical" evidence="1">
    <location>
        <begin position="60"/>
        <end position="77"/>
    </location>
</feature>
<keyword evidence="1" id="KW-0812">Transmembrane</keyword>
<evidence type="ECO:0000313" key="2">
    <source>
        <dbReference type="EMBL" id="QJR37632.1"/>
    </source>
</evidence>
<dbReference type="AlphaFoldDB" id="A0A6M4IXJ9"/>
<keyword evidence="1" id="KW-1133">Transmembrane helix</keyword>
<name>A0A6M4IXJ9_9BACT</name>
<proteinExistence type="predicted"/>
<reference evidence="2 3" key="1">
    <citation type="submission" date="2020-05" db="EMBL/GenBank/DDBJ databases">
        <title>Complete genome sequence of Gemmatimonas greenlandica TET16.</title>
        <authorList>
            <person name="Zeng Y."/>
        </authorList>
    </citation>
    <scope>NUCLEOTIDE SEQUENCE [LARGE SCALE GENOMIC DNA]</scope>
    <source>
        <strain evidence="2 3">TET16</strain>
    </source>
</reference>
<dbReference type="KEGG" id="ggr:HKW67_19965"/>
<gene>
    <name evidence="2" type="ORF">HKW67_19965</name>
</gene>
<dbReference type="Proteomes" id="UP000500938">
    <property type="component" value="Chromosome"/>
</dbReference>
<protein>
    <submittedName>
        <fullName evidence="2">Uncharacterized protein</fullName>
    </submittedName>
</protein>
<organism evidence="2 3">
    <name type="scientific">Gemmatimonas groenlandica</name>
    <dbReference type="NCBI Taxonomy" id="2732249"/>
    <lineage>
        <taxon>Bacteria</taxon>
        <taxon>Pseudomonadati</taxon>
        <taxon>Gemmatimonadota</taxon>
        <taxon>Gemmatimonadia</taxon>
        <taxon>Gemmatimonadales</taxon>
        <taxon>Gemmatimonadaceae</taxon>
        <taxon>Gemmatimonas</taxon>
    </lineage>
</organism>
<feature type="transmembrane region" description="Helical" evidence="1">
    <location>
        <begin position="35"/>
        <end position="54"/>
    </location>
</feature>
<keyword evidence="1" id="KW-0472">Membrane</keyword>
<sequence>MTWHNAGEAESLRVAARPDENGTAISVAIDRRGTLVATAAFAGMGTMLGILAGVGLDADVGALALGASLTGVARFAAVARGSWRSPRGGCANA</sequence>
<evidence type="ECO:0000313" key="3">
    <source>
        <dbReference type="Proteomes" id="UP000500938"/>
    </source>
</evidence>
<dbReference type="RefSeq" id="WP_171227067.1">
    <property type="nucleotide sequence ID" value="NZ_CP053085.1"/>
</dbReference>
<accession>A0A6M4IXJ9</accession>
<dbReference type="EMBL" id="CP053085">
    <property type="protein sequence ID" value="QJR37632.1"/>
    <property type="molecule type" value="Genomic_DNA"/>
</dbReference>
<evidence type="ECO:0000256" key="1">
    <source>
        <dbReference type="SAM" id="Phobius"/>
    </source>
</evidence>